<comment type="caution">
    <text evidence="1">The sequence shown here is derived from an EMBL/GenBank/DDBJ whole genome shotgun (WGS) entry which is preliminary data.</text>
</comment>
<dbReference type="AlphaFoldDB" id="X1U260"/>
<protein>
    <submittedName>
        <fullName evidence="1">Uncharacterized protein</fullName>
    </submittedName>
</protein>
<organism evidence="1">
    <name type="scientific">marine sediment metagenome</name>
    <dbReference type="NCBI Taxonomy" id="412755"/>
    <lineage>
        <taxon>unclassified sequences</taxon>
        <taxon>metagenomes</taxon>
        <taxon>ecological metagenomes</taxon>
    </lineage>
</organism>
<feature type="non-terminal residue" evidence="1">
    <location>
        <position position="57"/>
    </location>
</feature>
<gene>
    <name evidence="1" type="ORF">S12H4_52902</name>
</gene>
<name>X1U260_9ZZZZ</name>
<reference evidence="1" key="1">
    <citation type="journal article" date="2014" name="Front. Microbiol.">
        <title>High frequency of phylogenetically diverse reductive dehalogenase-homologous genes in deep subseafloor sedimentary metagenomes.</title>
        <authorList>
            <person name="Kawai M."/>
            <person name="Futagami T."/>
            <person name="Toyoda A."/>
            <person name="Takaki Y."/>
            <person name="Nishi S."/>
            <person name="Hori S."/>
            <person name="Arai W."/>
            <person name="Tsubouchi T."/>
            <person name="Morono Y."/>
            <person name="Uchiyama I."/>
            <person name="Ito T."/>
            <person name="Fujiyama A."/>
            <person name="Inagaki F."/>
            <person name="Takami H."/>
        </authorList>
    </citation>
    <scope>NUCLEOTIDE SEQUENCE</scope>
    <source>
        <strain evidence="1">Expedition CK06-06</strain>
    </source>
</reference>
<proteinExistence type="predicted"/>
<sequence length="57" mass="6568">MKRIIDTTSPDFDGIPMRLRESNKGAILLEEDRRENGNLRGLITIDPQRLLSRMKGE</sequence>
<dbReference type="EMBL" id="BARW01033611">
    <property type="protein sequence ID" value="GAJ11638.1"/>
    <property type="molecule type" value="Genomic_DNA"/>
</dbReference>
<evidence type="ECO:0000313" key="1">
    <source>
        <dbReference type="EMBL" id="GAJ11638.1"/>
    </source>
</evidence>
<accession>X1U260</accession>